<dbReference type="PANTHER" id="PTHR34835:SF90">
    <property type="entry name" value="AMINOTRANSFERASE-LIKE PLANT MOBILE DOMAIN-CONTAINING PROTEIN"/>
    <property type="match status" value="1"/>
</dbReference>
<keyword evidence="3" id="KW-1185">Reference proteome</keyword>
<feature type="compositionally biased region" description="Polar residues" evidence="1">
    <location>
        <begin position="42"/>
        <end position="51"/>
    </location>
</feature>
<proteinExistence type="predicted"/>
<feature type="compositionally biased region" description="Basic and acidic residues" evidence="1">
    <location>
        <begin position="29"/>
        <end position="39"/>
    </location>
</feature>
<dbReference type="EMBL" id="OOIL02003089">
    <property type="protein sequence ID" value="VFQ86111.1"/>
    <property type="molecule type" value="Genomic_DNA"/>
</dbReference>
<name>A0A484MB23_9ASTE</name>
<organism evidence="2 3">
    <name type="scientific">Cuscuta campestris</name>
    <dbReference type="NCBI Taxonomy" id="132261"/>
    <lineage>
        <taxon>Eukaryota</taxon>
        <taxon>Viridiplantae</taxon>
        <taxon>Streptophyta</taxon>
        <taxon>Embryophyta</taxon>
        <taxon>Tracheophyta</taxon>
        <taxon>Spermatophyta</taxon>
        <taxon>Magnoliopsida</taxon>
        <taxon>eudicotyledons</taxon>
        <taxon>Gunneridae</taxon>
        <taxon>Pentapetalae</taxon>
        <taxon>asterids</taxon>
        <taxon>lamiids</taxon>
        <taxon>Solanales</taxon>
        <taxon>Convolvulaceae</taxon>
        <taxon>Cuscuteae</taxon>
        <taxon>Cuscuta</taxon>
        <taxon>Cuscuta subgen. Grammica</taxon>
        <taxon>Cuscuta sect. Cleistogrammica</taxon>
    </lineage>
</organism>
<dbReference type="OrthoDB" id="1305300at2759"/>
<dbReference type="AlphaFoldDB" id="A0A484MB23"/>
<dbReference type="PANTHER" id="PTHR34835">
    <property type="entry name" value="OS07G0283600 PROTEIN-RELATED"/>
    <property type="match status" value="1"/>
</dbReference>
<feature type="compositionally biased region" description="Acidic residues" evidence="1">
    <location>
        <begin position="72"/>
        <end position="138"/>
    </location>
</feature>
<reference evidence="2 3" key="1">
    <citation type="submission" date="2018-04" db="EMBL/GenBank/DDBJ databases">
        <authorList>
            <person name="Vogel A."/>
        </authorList>
    </citation>
    <scope>NUCLEOTIDE SEQUENCE [LARGE SCALE GENOMIC DNA]</scope>
</reference>
<evidence type="ECO:0000313" key="2">
    <source>
        <dbReference type="EMBL" id="VFQ86111.1"/>
    </source>
</evidence>
<sequence length="795" mass="89630">MRNKLRGGLERIDLVSEESNQSGGSAEVDGLRDEADKGMTEIQKNAENMQARQGADDAYGGENNAAPSSMESDGDAEGTDEEDGDDVEDGEGSGEEEAEDDGEEVSDGDGLESDDALGSDEDESEDCEGGDDRDEEEIAGVHDKYSSERVASVKRTTPLAIEGMNDDQRAAVERIGFGSVLKLDIWELPSRLGLWVVSNYDARSSCLKLPDNTKMHITAEDVNTVLGWPIGGERIQNNKRNKDKLLVNEWRLKFDTTGIKITPHDVVEKMLQCTDGGEWFVRHFVTLIMSVLVDSTSHGYVNALVMDHLRDVGRVPKLNWCQYVLDKLIENKLRWEKKKKQLFGGPVLFLMVFYVDRVSDFSRTVPRTYPAVLAWSGKELRKRENSEAVEGGFGLGHDEGRMSREMREEVNRELIERERKATEERDNTEHENVIIEDSEEDAPKSIGKNLMFRKMRNVCHRVIGINVEKKDNFEQGVENKDTDMFGDSEFWSSPELLAAVDEAEKAAEMRKKYEEFINDVPSFSLGMTQVLEEEGGMTREMQKSSEVNEEMTPANISHADPHNTPNMAGPMDTRNIELEQNKDIEQSEGMIGAECDAEQNNQDLNNEMEETVEERRVERGAGLIRKFDEVVQYARDERVRRKTKKALTLKSPYLTRVIDPRDNVNTFEKNLWKWVNHIVFSGYNISVERGDLQTLALATGHHISPRVVDAWSCILNHKELFRSVASPARFFAKTIRCMFTSEGEMEENADGFKVVCDALEYGCSLINLCDVDMILTTVSFSSLTVLISVVFRAAV</sequence>
<dbReference type="Proteomes" id="UP000595140">
    <property type="component" value="Unassembled WGS sequence"/>
</dbReference>
<protein>
    <submittedName>
        <fullName evidence="2">Uncharacterized protein</fullName>
    </submittedName>
</protein>
<evidence type="ECO:0000313" key="3">
    <source>
        <dbReference type="Proteomes" id="UP000595140"/>
    </source>
</evidence>
<gene>
    <name evidence="2" type="ORF">CCAM_LOCUS27887</name>
</gene>
<feature type="region of interest" description="Disordered" evidence="1">
    <location>
        <begin position="1"/>
        <end position="145"/>
    </location>
</feature>
<evidence type="ECO:0000256" key="1">
    <source>
        <dbReference type="SAM" id="MobiDB-lite"/>
    </source>
</evidence>
<accession>A0A484MB23</accession>